<evidence type="ECO:0000313" key="1">
    <source>
        <dbReference type="EMBL" id="AEG00822.1"/>
    </source>
</evidence>
<keyword evidence="2" id="KW-1185">Reference proteome</keyword>
<dbReference type="HOGENOM" id="CLU_498680_0_0_6"/>
<sequence length="523" mass="58975">MNAIHIDRLHFAGRESQRRILVADLDRATWPSLRDREYLFIRRLHAVKPAGQLAGSLAEQAQAFRHAAVSGWEADAERQNAVYFTDYAELLACLSRDLLHKQYRWYWRQWADLFESPVETALPRCWRQQQHLIPALVGQLAQHNQLSWFCAQLVEPLAGQLCRAVYPDWDELKQRVGAAGFDSPQPPLSSAWLAPWQAVLVGANRPVWVAELAALIAVREWQPLKRQTTDIAPVYRAFLGSLLAIASSKSAHALGDSRVSGDWQTANTAHPAFSEESRNSDHIAVNESPAARPGISAHELTHENRVETASESNRAEQLAPDRAAEAAYEAQAQILSSPPDHSVLGLSQPATRSERIPATYGDYPTSRLFTGQGGLFYLLNFLNLPQVQDALFSEPQTRAYPSAWGWLWRLADALTWEPDPALEKLFAYFCGYQRPEQLLQLPAMPQMPDLLQWGRQRYGAELFHREILTMPALVETDACHVDVFYALDKVNLDVRRVGLDIDPGWLPWLGKVVKFHYGTLPLS</sequence>
<reference evidence="2" key="3">
    <citation type="submission" date="2011-05" db="EMBL/GenBank/DDBJ databases">
        <title>Complete sequence of Methylomonas methanica MC09.</title>
        <authorList>
            <consortium name="US DOE Joint Genome Institute"/>
            <person name="Lucas S."/>
            <person name="Han J."/>
            <person name="Lapidus A."/>
            <person name="Cheng J.-F."/>
            <person name="Goodwin L."/>
            <person name="Pitluck S."/>
            <person name="Peters L."/>
            <person name="Mikhailova N."/>
            <person name="Teshima H."/>
            <person name="Han C."/>
            <person name="Tapia R."/>
            <person name="Land M."/>
            <person name="Hauser L."/>
            <person name="Kyrpides N."/>
            <person name="Ivanova N."/>
            <person name="Pagani I."/>
            <person name="Stein L."/>
            <person name="Woyke T."/>
        </authorList>
    </citation>
    <scope>NUCLEOTIDE SEQUENCE [LARGE SCALE GENOMIC DNA]</scope>
    <source>
        <strain evidence="2">MC09</strain>
    </source>
</reference>
<reference evidence="1 2" key="1">
    <citation type="journal article" date="2011" name="J. Bacteriol.">
        <title>Complete Genome Sequence of the Aerobic Marine Methanotroph Methylomonas methanica MC09.</title>
        <authorList>
            <person name="Boden R."/>
            <person name="Cunliffe M."/>
            <person name="Scanlan J."/>
            <person name="Moussard H."/>
            <person name="Kits K.D."/>
            <person name="Klotz M.G."/>
            <person name="Jetten M.S."/>
            <person name="Vuilleumier S."/>
            <person name="Han J."/>
            <person name="Peters L."/>
            <person name="Mikhailova N."/>
            <person name="Teshima H."/>
            <person name="Tapia R."/>
            <person name="Kyrpides N."/>
            <person name="Ivanova N."/>
            <person name="Pagani I."/>
            <person name="Cheng J.F."/>
            <person name="Goodwin L."/>
            <person name="Han C."/>
            <person name="Hauser L."/>
            <person name="Land M.L."/>
            <person name="Lapidus A."/>
            <person name="Lucas S."/>
            <person name="Pitluck S."/>
            <person name="Woyke T."/>
            <person name="Stein L."/>
            <person name="Murrell J.C."/>
        </authorList>
    </citation>
    <scope>NUCLEOTIDE SEQUENCE [LARGE SCALE GENOMIC DNA]</scope>
    <source>
        <strain evidence="1 2">MC09</strain>
    </source>
</reference>
<dbReference type="KEGG" id="mmt:Metme_2424"/>
<dbReference type="EMBL" id="CP002738">
    <property type="protein sequence ID" value="AEG00822.1"/>
    <property type="molecule type" value="Genomic_DNA"/>
</dbReference>
<organism evidence="1 2">
    <name type="scientific">Methylomonas methanica (strain DSM 25384 / MC09)</name>
    <dbReference type="NCBI Taxonomy" id="857087"/>
    <lineage>
        <taxon>Bacteria</taxon>
        <taxon>Pseudomonadati</taxon>
        <taxon>Pseudomonadota</taxon>
        <taxon>Gammaproteobacteria</taxon>
        <taxon>Methylococcales</taxon>
        <taxon>Methylococcaceae</taxon>
        <taxon>Methylomonas</taxon>
    </lineage>
</organism>
<accession>F9ZW18</accession>
<name>F9ZW18_METMM</name>
<dbReference type="eggNOG" id="COG3107">
    <property type="taxonomic scope" value="Bacteria"/>
</dbReference>
<dbReference type="AlphaFoldDB" id="F9ZW18"/>
<dbReference type="Proteomes" id="UP000008888">
    <property type="component" value="Chromosome"/>
</dbReference>
<dbReference type="STRING" id="857087.Metme_2424"/>
<reference key="2">
    <citation type="submission" date="2011-05" db="EMBL/GenBank/DDBJ databases">
        <title>Complete genome sequence of the aerobic marine methanotroph Methylomonas methanica MC09.</title>
        <authorList>
            <person name="Boden R."/>
            <person name="Cunliffe M."/>
            <person name="Scanlan J."/>
            <person name="Moussard H."/>
            <person name="Kits K.D."/>
            <person name="Klotz M."/>
            <person name="Jetten M."/>
            <person name="Vuilleumier S."/>
            <person name="Han J."/>
            <person name="Peters L."/>
            <person name="Mikhailova N."/>
            <person name="Teshima H."/>
            <person name="Tapia R."/>
            <person name="Kyrpides N."/>
            <person name="Ivanova N."/>
            <person name="Pagani I."/>
            <person name="Cheng J.-F."/>
            <person name="Goodwin L."/>
            <person name="Han C."/>
            <person name="Hauser L."/>
            <person name="Land M."/>
            <person name="Lapidus A."/>
            <person name="Lucas S."/>
            <person name="Pitluck S."/>
            <person name="Woyke T."/>
            <person name="Stein L.Y."/>
            <person name="Murrell C."/>
        </authorList>
    </citation>
    <scope>NUCLEOTIDE SEQUENCE</scope>
    <source>
        <strain>MC09</strain>
    </source>
</reference>
<gene>
    <name evidence="1" type="ordered locus">Metme_2424</name>
</gene>
<dbReference type="RefSeq" id="WP_013819062.1">
    <property type="nucleotide sequence ID" value="NC_015572.1"/>
</dbReference>
<dbReference type="OrthoDB" id="5525274at2"/>
<proteinExistence type="predicted"/>
<evidence type="ECO:0000313" key="2">
    <source>
        <dbReference type="Proteomes" id="UP000008888"/>
    </source>
</evidence>
<protein>
    <submittedName>
        <fullName evidence="1">Uncharacterized protein</fullName>
    </submittedName>
</protein>